<proteinExistence type="predicted"/>
<dbReference type="EMBL" id="SJPJ01000001">
    <property type="protein sequence ID" value="TWT81944.1"/>
    <property type="molecule type" value="Genomic_DNA"/>
</dbReference>
<gene>
    <name evidence="1" type="ORF">CA13_33990</name>
</gene>
<dbReference type="PANTHER" id="PTHR42280">
    <property type="entry name" value="CITG FAMILY PROTEIN"/>
    <property type="match status" value="1"/>
</dbReference>
<keyword evidence="2" id="KW-1185">Reference proteome</keyword>
<dbReference type="GO" id="GO:0046917">
    <property type="term" value="F:triphosphoribosyl-dephospho-CoA synthase activity"/>
    <property type="evidence" value="ECO:0007669"/>
    <property type="project" value="InterPro"/>
</dbReference>
<keyword evidence="1" id="KW-0808">Transferase</keyword>
<reference evidence="1 2" key="1">
    <citation type="submission" date="2019-02" db="EMBL/GenBank/DDBJ databases">
        <title>Deep-cultivation of Planctomycetes and their phenomic and genomic characterization uncovers novel biology.</title>
        <authorList>
            <person name="Wiegand S."/>
            <person name="Jogler M."/>
            <person name="Boedeker C."/>
            <person name="Pinto D."/>
            <person name="Vollmers J."/>
            <person name="Rivas-Marin E."/>
            <person name="Kohn T."/>
            <person name="Peeters S.H."/>
            <person name="Heuer A."/>
            <person name="Rast P."/>
            <person name="Oberbeckmann S."/>
            <person name="Bunk B."/>
            <person name="Jeske O."/>
            <person name="Meyerdierks A."/>
            <person name="Storesund J.E."/>
            <person name="Kallscheuer N."/>
            <person name="Luecker S."/>
            <person name="Lage O.M."/>
            <person name="Pohl T."/>
            <person name="Merkel B.J."/>
            <person name="Hornburger P."/>
            <person name="Mueller R.-W."/>
            <person name="Bruemmer F."/>
            <person name="Labrenz M."/>
            <person name="Spormann A.M."/>
            <person name="Op Den Camp H."/>
            <person name="Overmann J."/>
            <person name="Amann R."/>
            <person name="Jetten M.S.M."/>
            <person name="Mascher T."/>
            <person name="Medema M.H."/>
            <person name="Devos D.P."/>
            <person name="Kaster A.-K."/>
            <person name="Ovreas L."/>
            <person name="Rohde M."/>
            <person name="Galperin M.Y."/>
            <person name="Jogler C."/>
        </authorList>
    </citation>
    <scope>NUCLEOTIDE SEQUENCE [LARGE SCALE GENOMIC DNA]</scope>
    <source>
        <strain evidence="1 2">CA13</strain>
    </source>
</reference>
<dbReference type="PANTHER" id="PTHR42280:SF1">
    <property type="entry name" value="CITG FAMILY PROTEIN"/>
    <property type="match status" value="1"/>
</dbReference>
<comment type="caution">
    <text evidence="1">The sequence shown here is derived from an EMBL/GenBank/DDBJ whole genome shotgun (WGS) entry which is preliminary data.</text>
</comment>
<dbReference type="Gene3D" id="1.10.4200.10">
    <property type="entry name" value="Triphosphoribosyl-dephospho-CoA protein"/>
    <property type="match status" value="1"/>
</dbReference>
<dbReference type="InterPro" id="IPR002736">
    <property type="entry name" value="CitG"/>
</dbReference>
<dbReference type="AlphaFoldDB" id="A0A5C5Z3Q0"/>
<organism evidence="1 2">
    <name type="scientific">Novipirellula herctigrandis</name>
    <dbReference type="NCBI Taxonomy" id="2527986"/>
    <lineage>
        <taxon>Bacteria</taxon>
        <taxon>Pseudomonadati</taxon>
        <taxon>Planctomycetota</taxon>
        <taxon>Planctomycetia</taxon>
        <taxon>Pirellulales</taxon>
        <taxon>Pirellulaceae</taxon>
        <taxon>Novipirellula</taxon>
    </lineage>
</organism>
<evidence type="ECO:0000313" key="2">
    <source>
        <dbReference type="Proteomes" id="UP000315010"/>
    </source>
</evidence>
<protein>
    <submittedName>
        <fullName evidence="1">ATP:dephospho-CoA triphosphoribosyl transferase</fullName>
    </submittedName>
</protein>
<dbReference type="RefSeq" id="WP_146398149.1">
    <property type="nucleotide sequence ID" value="NZ_SJPJ01000001.1"/>
</dbReference>
<dbReference type="GO" id="GO:0005524">
    <property type="term" value="F:ATP binding"/>
    <property type="evidence" value="ECO:0007669"/>
    <property type="project" value="InterPro"/>
</dbReference>
<dbReference type="OrthoDB" id="8525901at2"/>
<dbReference type="Proteomes" id="UP000315010">
    <property type="component" value="Unassembled WGS sequence"/>
</dbReference>
<dbReference type="Pfam" id="PF01874">
    <property type="entry name" value="CitG"/>
    <property type="match status" value="1"/>
</dbReference>
<name>A0A5C5Z3Q0_9BACT</name>
<accession>A0A5C5Z3Q0</accession>
<sequence length="298" mass="32895">MSRSLDSIRRGIRSGADAARWACVMEATAPKVGNVHPGQSFCDLSYTDFIVAAWIAADKLQCANTDTPFSCLVLQTIQETRLQTRSNVNLGILLLIGPLAQVVRQHSVGSRIDWLTEVPRLLARQTHQDALNIFESIRISSAGGLGEVDTMDVHNDPGDNRSETELDLIEAMDTAAGRDAIARQYSSGFSDFFNRVVPIVHQAIEKQSDILMGIATAHIELLRSEPDTLIARKCGLEVACEVQRRARQLDTLSPEAVDEFDQFLRSDKNRLNPGTTADLIAAALFVLFIDPRYETRTS</sequence>
<evidence type="ECO:0000313" key="1">
    <source>
        <dbReference type="EMBL" id="TWT81944.1"/>
    </source>
</evidence>